<name>A0AA88GQK1_NAELO</name>
<dbReference type="FunFam" id="3.40.50.300:FF:000552">
    <property type="entry name" value="GPN-loop GTPase 3"/>
    <property type="match status" value="1"/>
</dbReference>
<comment type="function">
    <text evidence="6">Small GTPase required for proper nuclear import of RNA polymerase II and III (RNAPII and RNAPIII). May act at an RNAP assembly step prior to nuclear import.</text>
</comment>
<sequence length="278" mass="32139">MGKYAQLVIGPAGSGKSTYCQTIQEHANNTKRIIHVVNLDPAAEEYKYQCAFDIRDLITLEDVMEEFQLGPNGGLVYCMEYLMQNLEDWFSEELNDYEDDYLVFDCPGQIELYSHVPIMQLFVKELERRGYRVCCVYCMDVQFIEDVTKYISGITQALSAMIQFETPHVNILTKCDTVKGNQERQKVLQNLKVPDKTELLYALEKETNPHQKNSPFSRLNHAIVSLIDNFNMVGFLELDISDEESIDYILSYVDMTIQYGEDEEAKEPKEDYGEPHDE</sequence>
<evidence type="ECO:0000256" key="3">
    <source>
        <dbReference type="ARBA" id="ARBA00022741"/>
    </source>
</evidence>
<gene>
    <name evidence="7" type="ORF">C9374_002310</name>
</gene>
<dbReference type="Proteomes" id="UP000816034">
    <property type="component" value="Unassembled WGS sequence"/>
</dbReference>
<comment type="subunit">
    <text evidence="6">Binds to RNA polymerase II (RNAPII).</text>
</comment>
<dbReference type="InterPro" id="IPR004130">
    <property type="entry name" value="Gpn"/>
</dbReference>
<evidence type="ECO:0000256" key="1">
    <source>
        <dbReference type="ARBA" id="ARBA00005290"/>
    </source>
</evidence>
<keyword evidence="5 6" id="KW-0342">GTP-binding</keyword>
<evidence type="ECO:0000256" key="5">
    <source>
        <dbReference type="ARBA" id="ARBA00023134"/>
    </source>
</evidence>
<comment type="similarity">
    <text evidence="1 6">Belongs to the GPN-loop GTPase family.</text>
</comment>
<evidence type="ECO:0000313" key="8">
    <source>
        <dbReference type="Proteomes" id="UP000816034"/>
    </source>
</evidence>
<reference evidence="7 8" key="1">
    <citation type="journal article" date="2018" name="BMC Genomics">
        <title>The genome of Naegleria lovaniensis, the basis for a comparative approach to unravel pathogenicity factors of the human pathogenic amoeba N. fowleri.</title>
        <authorList>
            <person name="Liechti N."/>
            <person name="Schurch N."/>
            <person name="Bruggmann R."/>
            <person name="Wittwer M."/>
        </authorList>
    </citation>
    <scope>NUCLEOTIDE SEQUENCE [LARGE SCALE GENOMIC DNA]</scope>
    <source>
        <strain evidence="7 8">ATCC 30569</strain>
    </source>
</reference>
<keyword evidence="4 6" id="KW-0378">Hydrolase</keyword>
<keyword evidence="8" id="KW-1185">Reference proteome</keyword>
<dbReference type="Gene3D" id="3.40.50.300">
    <property type="entry name" value="P-loop containing nucleotide triphosphate hydrolases"/>
    <property type="match status" value="1"/>
</dbReference>
<dbReference type="AlphaFoldDB" id="A0AA88GQK1"/>
<accession>A0AA88GQK1</accession>
<dbReference type="PANTHER" id="PTHR21231">
    <property type="entry name" value="XPA-BINDING PROTEIN 1-RELATED"/>
    <property type="match status" value="1"/>
</dbReference>
<proteinExistence type="inferred from homology"/>
<dbReference type="SUPFAM" id="SSF52540">
    <property type="entry name" value="P-loop containing nucleoside triphosphate hydrolases"/>
    <property type="match status" value="1"/>
</dbReference>
<protein>
    <recommendedName>
        <fullName evidence="2 6">GPN-loop GTPase 3</fullName>
    </recommendedName>
</protein>
<dbReference type="CDD" id="cd17872">
    <property type="entry name" value="GPN3"/>
    <property type="match status" value="1"/>
</dbReference>
<dbReference type="GO" id="GO:0005525">
    <property type="term" value="F:GTP binding"/>
    <property type="evidence" value="ECO:0007669"/>
    <property type="project" value="UniProtKB-KW"/>
</dbReference>
<dbReference type="InterPro" id="IPR030228">
    <property type="entry name" value="Gpn3"/>
</dbReference>
<dbReference type="PANTHER" id="PTHR21231:SF7">
    <property type="entry name" value="GPN-LOOP GTPASE 3"/>
    <property type="match status" value="1"/>
</dbReference>
<dbReference type="GO" id="GO:0003924">
    <property type="term" value="F:GTPase activity"/>
    <property type="evidence" value="ECO:0007669"/>
    <property type="project" value="TreeGrafter"/>
</dbReference>
<dbReference type="InterPro" id="IPR027417">
    <property type="entry name" value="P-loop_NTPase"/>
</dbReference>
<evidence type="ECO:0000256" key="2">
    <source>
        <dbReference type="ARBA" id="ARBA00014587"/>
    </source>
</evidence>
<dbReference type="RefSeq" id="XP_044550558.1">
    <property type="nucleotide sequence ID" value="XM_044691715.1"/>
</dbReference>
<dbReference type="GeneID" id="68094766"/>
<dbReference type="Pfam" id="PF03029">
    <property type="entry name" value="ATP_bind_1"/>
    <property type="match status" value="1"/>
</dbReference>
<organism evidence="7 8">
    <name type="scientific">Naegleria lovaniensis</name>
    <name type="common">Amoeba</name>
    <dbReference type="NCBI Taxonomy" id="51637"/>
    <lineage>
        <taxon>Eukaryota</taxon>
        <taxon>Discoba</taxon>
        <taxon>Heterolobosea</taxon>
        <taxon>Tetramitia</taxon>
        <taxon>Eutetramitia</taxon>
        <taxon>Vahlkampfiidae</taxon>
        <taxon>Naegleria</taxon>
    </lineage>
</organism>
<evidence type="ECO:0000256" key="6">
    <source>
        <dbReference type="RuleBase" id="RU365059"/>
    </source>
</evidence>
<evidence type="ECO:0000313" key="7">
    <source>
        <dbReference type="EMBL" id="KAG2386566.1"/>
    </source>
</evidence>
<dbReference type="EMBL" id="PYSW02000015">
    <property type="protein sequence ID" value="KAG2386566.1"/>
    <property type="molecule type" value="Genomic_DNA"/>
</dbReference>
<comment type="caution">
    <text evidence="7">The sequence shown here is derived from an EMBL/GenBank/DDBJ whole genome shotgun (WGS) entry which is preliminary data.</text>
</comment>
<evidence type="ECO:0000256" key="4">
    <source>
        <dbReference type="ARBA" id="ARBA00022801"/>
    </source>
</evidence>
<keyword evidence="3 6" id="KW-0547">Nucleotide-binding</keyword>